<sequence>MPGNKRYEEDLMHRRSWSAHEHERRAKGAERVQYYAEARDEWQAANTSRRAAAKHAQNAERQGMAPSALNHEGAINYTQRRSNKNAQLAIEKKAERGRRR</sequence>
<dbReference type="AlphaFoldDB" id="A0A1Z2SJH6"/>
<evidence type="ECO:0000313" key="3">
    <source>
        <dbReference type="Proteomes" id="UP000196708"/>
    </source>
</evidence>
<dbReference type="EMBL" id="CP018836">
    <property type="protein sequence ID" value="ASA57322.1"/>
    <property type="molecule type" value="Genomic_DNA"/>
</dbReference>
<dbReference type="Proteomes" id="UP000196708">
    <property type="component" value="Chromosome 2"/>
</dbReference>
<evidence type="ECO:0000313" key="2">
    <source>
        <dbReference type="EMBL" id="ASA57322.1"/>
    </source>
</evidence>
<proteinExistence type="predicted"/>
<accession>A0A1Z2SJH6</accession>
<name>A0A1Z2SJH6_VIBGA</name>
<protein>
    <submittedName>
        <fullName evidence="2">Uncharacterized protein</fullName>
    </submittedName>
</protein>
<organism evidence="2 3">
    <name type="scientific">Vibrio gazogenes</name>
    <dbReference type="NCBI Taxonomy" id="687"/>
    <lineage>
        <taxon>Bacteria</taxon>
        <taxon>Pseudomonadati</taxon>
        <taxon>Pseudomonadota</taxon>
        <taxon>Gammaproteobacteria</taxon>
        <taxon>Vibrionales</taxon>
        <taxon>Vibrionaceae</taxon>
        <taxon>Vibrio</taxon>
    </lineage>
</organism>
<gene>
    <name evidence="2" type="ORF">BSQ33_16175</name>
</gene>
<feature type="region of interest" description="Disordered" evidence="1">
    <location>
        <begin position="46"/>
        <end position="100"/>
    </location>
</feature>
<evidence type="ECO:0000256" key="1">
    <source>
        <dbReference type="SAM" id="MobiDB-lite"/>
    </source>
</evidence>
<reference evidence="2 3" key="1">
    <citation type="submission" date="2016-12" db="EMBL/GenBank/DDBJ databases">
        <authorList>
            <person name="Song W.-J."/>
            <person name="Kurnit D.M."/>
        </authorList>
    </citation>
    <scope>NUCLEOTIDE SEQUENCE [LARGE SCALE GENOMIC DNA]</scope>
    <source>
        <strain evidence="2 3">ATCC 43942</strain>
    </source>
</reference>
<feature type="compositionally biased region" description="Polar residues" evidence="1">
    <location>
        <begin position="76"/>
        <end position="86"/>
    </location>
</feature>
<dbReference type="KEGG" id="vga:BSQ33_16175"/>